<dbReference type="InterPro" id="IPR051257">
    <property type="entry name" value="Diverse_CBS-Domain"/>
</dbReference>
<dbReference type="PANTHER" id="PTHR43080">
    <property type="entry name" value="CBS DOMAIN-CONTAINING PROTEIN CBSX3, MITOCHONDRIAL"/>
    <property type="match status" value="1"/>
</dbReference>
<name>A0ABP4XN29_9ACTN</name>
<evidence type="ECO:0000256" key="1">
    <source>
        <dbReference type="ARBA" id="ARBA00023122"/>
    </source>
</evidence>
<dbReference type="SUPFAM" id="SSF54631">
    <property type="entry name" value="CBS-domain pair"/>
    <property type="match status" value="1"/>
</dbReference>
<sequence length="132" mass="14112">MRMQVRDAMSKSVLIVGPDHTLRQTAQLMSARRVGSAIIEDPDGEGVGIITERDILNALGAGLDPDVERSAGHITWEVVYAGPDWTLDEAAAAMVRGGFRHLVVLDGDDVLGIISVRDIIRVWTGKPVAAAA</sequence>
<comment type="caution">
    <text evidence="4">The sequence shown here is derived from an EMBL/GenBank/DDBJ whole genome shotgun (WGS) entry which is preliminary data.</text>
</comment>
<reference evidence="5" key="1">
    <citation type="journal article" date="2019" name="Int. J. Syst. Evol. Microbiol.">
        <title>The Global Catalogue of Microorganisms (GCM) 10K type strain sequencing project: providing services to taxonomists for standard genome sequencing and annotation.</title>
        <authorList>
            <consortium name="The Broad Institute Genomics Platform"/>
            <consortium name="The Broad Institute Genome Sequencing Center for Infectious Disease"/>
            <person name="Wu L."/>
            <person name="Ma J."/>
        </authorList>
    </citation>
    <scope>NUCLEOTIDE SEQUENCE [LARGE SCALE GENOMIC DNA]</scope>
    <source>
        <strain evidence="5">JCM 13250</strain>
    </source>
</reference>
<dbReference type="PROSITE" id="PS51371">
    <property type="entry name" value="CBS"/>
    <property type="match status" value="2"/>
</dbReference>
<dbReference type="EMBL" id="BAAALT010000009">
    <property type="protein sequence ID" value="GAA1786134.1"/>
    <property type="molecule type" value="Genomic_DNA"/>
</dbReference>
<dbReference type="InterPro" id="IPR000644">
    <property type="entry name" value="CBS_dom"/>
</dbReference>
<feature type="domain" description="CBS" evidence="3">
    <location>
        <begin position="73"/>
        <end position="130"/>
    </location>
</feature>
<evidence type="ECO:0000313" key="4">
    <source>
        <dbReference type="EMBL" id="GAA1786134.1"/>
    </source>
</evidence>
<dbReference type="InterPro" id="IPR046342">
    <property type="entry name" value="CBS_dom_sf"/>
</dbReference>
<dbReference type="SMART" id="SM00116">
    <property type="entry name" value="CBS"/>
    <property type="match status" value="2"/>
</dbReference>
<evidence type="ECO:0000259" key="3">
    <source>
        <dbReference type="PROSITE" id="PS51371"/>
    </source>
</evidence>
<organism evidence="4 5">
    <name type="scientific">Luedemannella flava</name>
    <dbReference type="NCBI Taxonomy" id="349316"/>
    <lineage>
        <taxon>Bacteria</taxon>
        <taxon>Bacillati</taxon>
        <taxon>Actinomycetota</taxon>
        <taxon>Actinomycetes</taxon>
        <taxon>Micromonosporales</taxon>
        <taxon>Micromonosporaceae</taxon>
        <taxon>Luedemannella</taxon>
    </lineage>
</organism>
<dbReference type="Proteomes" id="UP001500218">
    <property type="component" value="Unassembled WGS sequence"/>
</dbReference>
<evidence type="ECO:0000256" key="2">
    <source>
        <dbReference type="PROSITE-ProRule" id="PRU00703"/>
    </source>
</evidence>
<dbReference type="Gene3D" id="3.10.580.10">
    <property type="entry name" value="CBS-domain"/>
    <property type="match status" value="1"/>
</dbReference>
<evidence type="ECO:0000313" key="5">
    <source>
        <dbReference type="Proteomes" id="UP001500218"/>
    </source>
</evidence>
<gene>
    <name evidence="4" type="ORF">GCM10009682_05270</name>
</gene>
<dbReference type="PANTHER" id="PTHR43080:SF2">
    <property type="entry name" value="CBS DOMAIN-CONTAINING PROTEIN"/>
    <property type="match status" value="1"/>
</dbReference>
<keyword evidence="1 2" id="KW-0129">CBS domain</keyword>
<keyword evidence="5" id="KW-1185">Reference proteome</keyword>
<dbReference type="Pfam" id="PF00571">
    <property type="entry name" value="CBS"/>
    <property type="match status" value="2"/>
</dbReference>
<feature type="domain" description="CBS" evidence="3">
    <location>
        <begin position="9"/>
        <end position="65"/>
    </location>
</feature>
<accession>A0ABP4XN29</accession>
<protein>
    <submittedName>
        <fullName evidence="4">CBS domain-containing protein</fullName>
    </submittedName>
</protein>
<proteinExistence type="predicted"/>